<evidence type="ECO:0000256" key="2">
    <source>
        <dbReference type="ARBA" id="ARBA00022603"/>
    </source>
</evidence>
<gene>
    <name evidence="10" type="ORF">RSSM_06670</name>
</gene>
<keyword evidence="5" id="KW-0479">Metal-binding</keyword>
<dbReference type="InterPro" id="IPR034466">
    <property type="entry name" value="Methyltransferase_Class_B"/>
</dbReference>
<dbReference type="SUPFAM" id="SSF102114">
    <property type="entry name" value="Radical SAM enzymes"/>
    <property type="match status" value="1"/>
</dbReference>
<dbReference type="PROSITE" id="PS51918">
    <property type="entry name" value="RADICAL_SAM"/>
    <property type="match status" value="1"/>
</dbReference>
<reference evidence="10 11" key="1">
    <citation type="journal article" date="2013" name="Mar. Genomics">
        <title>Expression of sulfatases in Rhodopirellula baltica and the diversity of sulfatases in the genus Rhodopirellula.</title>
        <authorList>
            <person name="Wegner C.E."/>
            <person name="Richter-Heitmann T."/>
            <person name="Klindworth A."/>
            <person name="Klockow C."/>
            <person name="Richter M."/>
            <person name="Achstetter T."/>
            <person name="Glockner F.O."/>
            <person name="Harder J."/>
        </authorList>
    </citation>
    <scope>NUCLEOTIDE SEQUENCE [LARGE SCALE GENOMIC DNA]</scope>
    <source>
        <strain evidence="10 11">SM41</strain>
    </source>
</reference>
<dbReference type="SFLD" id="SFLDG01123">
    <property type="entry name" value="methyltransferase_(Class_B)"/>
    <property type="match status" value="1"/>
</dbReference>
<dbReference type="SMART" id="SM00729">
    <property type="entry name" value="Elp3"/>
    <property type="match status" value="1"/>
</dbReference>
<evidence type="ECO:0000256" key="5">
    <source>
        <dbReference type="ARBA" id="ARBA00022723"/>
    </source>
</evidence>
<dbReference type="InterPro" id="IPR006638">
    <property type="entry name" value="Elp3/MiaA/NifB-like_rSAM"/>
</dbReference>
<keyword evidence="3" id="KW-0808">Transferase</keyword>
<dbReference type="Pfam" id="PF02310">
    <property type="entry name" value="B12-binding"/>
    <property type="match status" value="1"/>
</dbReference>
<evidence type="ECO:0000313" key="10">
    <source>
        <dbReference type="EMBL" id="EMI51892.1"/>
    </source>
</evidence>
<dbReference type="GO" id="GO:0031419">
    <property type="term" value="F:cobalamin binding"/>
    <property type="evidence" value="ECO:0007669"/>
    <property type="project" value="InterPro"/>
</dbReference>
<dbReference type="CDD" id="cd02068">
    <property type="entry name" value="radical_SAM_B12_BD"/>
    <property type="match status" value="1"/>
</dbReference>
<evidence type="ECO:0000259" key="8">
    <source>
        <dbReference type="PROSITE" id="PS51332"/>
    </source>
</evidence>
<proteinExistence type="predicted"/>
<comment type="cofactor">
    <cofactor evidence="1">
        <name>[4Fe-4S] cluster</name>
        <dbReference type="ChEBI" id="CHEBI:49883"/>
    </cofactor>
</comment>
<dbReference type="SFLD" id="SFLDS00029">
    <property type="entry name" value="Radical_SAM"/>
    <property type="match status" value="1"/>
</dbReference>
<dbReference type="InterPro" id="IPR006158">
    <property type="entry name" value="Cobalamin-bd"/>
</dbReference>
<evidence type="ECO:0000256" key="6">
    <source>
        <dbReference type="ARBA" id="ARBA00023004"/>
    </source>
</evidence>
<feature type="domain" description="B12-binding" evidence="8">
    <location>
        <begin position="58"/>
        <end position="133"/>
    </location>
</feature>
<dbReference type="InterPro" id="IPR023404">
    <property type="entry name" value="rSAM_horseshoe"/>
</dbReference>
<dbReference type="SFLD" id="SFLDG01082">
    <property type="entry name" value="B12-binding_domain_containing"/>
    <property type="match status" value="1"/>
</dbReference>
<dbReference type="InterPro" id="IPR058240">
    <property type="entry name" value="rSAM_sf"/>
</dbReference>
<evidence type="ECO:0000259" key="9">
    <source>
        <dbReference type="PROSITE" id="PS51918"/>
    </source>
</evidence>
<keyword evidence="7" id="KW-0411">Iron-sulfur</keyword>
<dbReference type="RefSeq" id="WP_008689038.1">
    <property type="nucleotide sequence ID" value="NZ_ANOH01000469.1"/>
</dbReference>
<evidence type="ECO:0000256" key="1">
    <source>
        <dbReference type="ARBA" id="ARBA00001966"/>
    </source>
</evidence>
<organism evidence="10 11">
    <name type="scientific">Rhodopirellula sallentina SM41</name>
    <dbReference type="NCBI Taxonomy" id="1263870"/>
    <lineage>
        <taxon>Bacteria</taxon>
        <taxon>Pseudomonadati</taxon>
        <taxon>Planctomycetota</taxon>
        <taxon>Planctomycetia</taxon>
        <taxon>Pirellulales</taxon>
        <taxon>Pirellulaceae</taxon>
        <taxon>Rhodopirellula</taxon>
    </lineage>
</organism>
<dbReference type="PANTHER" id="PTHR43409">
    <property type="entry name" value="ANAEROBIC MAGNESIUM-PROTOPORPHYRIN IX MONOMETHYL ESTER CYCLASE-RELATED"/>
    <property type="match status" value="1"/>
</dbReference>
<dbReference type="PATRIC" id="fig|1263870.3.peg.7079"/>
<keyword evidence="6" id="KW-0408">Iron</keyword>
<dbReference type="InterPro" id="IPR051198">
    <property type="entry name" value="BchE-like"/>
</dbReference>
<accession>M5TRS8</accession>
<dbReference type="GO" id="GO:0046872">
    <property type="term" value="F:metal ion binding"/>
    <property type="evidence" value="ECO:0007669"/>
    <property type="project" value="UniProtKB-KW"/>
</dbReference>
<dbReference type="CDD" id="cd01335">
    <property type="entry name" value="Radical_SAM"/>
    <property type="match status" value="1"/>
</dbReference>
<name>M5TRS8_9BACT</name>
<evidence type="ECO:0000256" key="4">
    <source>
        <dbReference type="ARBA" id="ARBA00022691"/>
    </source>
</evidence>
<keyword evidence="11" id="KW-1185">Reference proteome</keyword>
<sequence length="446" mass="49719">MTKKKLVLVNPVNCVRSGFSVNPSSRFPPLGLGILASLTPDTWDVKLLDENFTPFEYHDADLVGVTAFTSAANRAYEIASTYRKRGVPVVMGGIHASMCPTEALQFADAVVVGEAESVWAKVLADAESGKLTGLYHGEWLAPNRLAPPRRDVYEGDYVFASVQTSRGCPLDCEFCSVTAYNGRRYRRRPIEDVLDELESVPDELLFFVDDNIIGNGGVCRAQALELFKGMVARDLKMSWFCQASINVADDPEVLDWAARAGCRMIFIGIEAEDDDALAEVNKRLNLKKGAGSYTQMFDRVHAAGIAVLGAFIFGMDSDTPETLRRRAEFMVNSDVDAMQLTTMTPLPGTRLFERLEKEGRLLYTQFPADWAHYDLTKLVHQPKSMEPDELWDVIRECTEQVYALPTLKTKARRTLETTGSIETTEFAYRTNMNYRNIGLALGTLTE</sequence>
<dbReference type="GO" id="GO:0051539">
    <property type="term" value="F:4 iron, 4 sulfur cluster binding"/>
    <property type="evidence" value="ECO:0007669"/>
    <property type="project" value="UniProtKB-KW"/>
</dbReference>
<keyword evidence="4" id="KW-0949">S-adenosyl-L-methionine</keyword>
<dbReference type="Gene3D" id="3.80.30.20">
    <property type="entry name" value="tm_1862 like domain"/>
    <property type="match status" value="1"/>
</dbReference>
<dbReference type="PROSITE" id="PS51332">
    <property type="entry name" value="B12_BINDING"/>
    <property type="match status" value="1"/>
</dbReference>
<dbReference type="PANTHER" id="PTHR43409:SF7">
    <property type="entry name" value="BLL1977 PROTEIN"/>
    <property type="match status" value="1"/>
</dbReference>
<dbReference type="EMBL" id="ANOH01000469">
    <property type="protein sequence ID" value="EMI51892.1"/>
    <property type="molecule type" value="Genomic_DNA"/>
</dbReference>
<dbReference type="Gene3D" id="3.40.50.280">
    <property type="entry name" value="Cobalamin-binding domain"/>
    <property type="match status" value="1"/>
</dbReference>
<dbReference type="AlphaFoldDB" id="M5TRS8"/>
<dbReference type="OrthoDB" id="9801424at2"/>
<feature type="domain" description="Radical SAM core" evidence="9">
    <location>
        <begin position="154"/>
        <end position="388"/>
    </location>
</feature>
<protein>
    <submittedName>
        <fullName evidence="10">Radical SAM domain-containing protein</fullName>
    </submittedName>
</protein>
<comment type="caution">
    <text evidence="10">The sequence shown here is derived from an EMBL/GenBank/DDBJ whole genome shotgun (WGS) entry which is preliminary data.</text>
</comment>
<dbReference type="GO" id="GO:0005829">
    <property type="term" value="C:cytosol"/>
    <property type="evidence" value="ECO:0007669"/>
    <property type="project" value="TreeGrafter"/>
</dbReference>
<evidence type="ECO:0000313" key="11">
    <source>
        <dbReference type="Proteomes" id="UP000011885"/>
    </source>
</evidence>
<evidence type="ECO:0000256" key="3">
    <source>
        <dbReference type="ARBA" id="ARBA00022679"/>
    </source>
</evidence>
<dbReference type="Proteomes" id="UP000011885">
    <property type="component" value="Unassembled WGS sequence"/>
</dbReference>
<dbReference type="Pfam" id="PF04055">
    <property type="entry name" value="Radical_SAM"/>
    <property type="match status" value="1"/>
</dbReference>
<dbReference type="GO" id="GO:0003824">
    <property type="term" value="F:catalytic activity"/>
    <property type="evidence" value="ECO:0007669"/>
    <property type="project" value="InterPro"/>
</dbReference>
<evidence type="ECO:0000256" key="7">
    <source>
        <dbReference type="ARBA" id="ARBA00023014"/>
    </source>
</evidence>
<keyword evidence="2" id="KW-0489">Methyltransferase</keyword>
<dbReference type="InterPro" id="IPR007197">
    <property type="entry name" value="rSAM"/>
</dbReference>